<organism evidence="2 5">
    <name type="scientific">Ceratina calcarata</name>
    <dbReference type="NCBI Taxonomy" id="156304"/>
    <lineage>
        <taxon>Eukaryota</taxon>
        <taxon>Metazoa</taxon>
        <taxon>Ecdysozoa</taxon>
        <taxon>Arthropoda</taxon>
        <taxon>Hexapoda</taxon>
        <taxon>Insecta</taxon>
        <taxon>Pterygota</taxon>
        <taxon>Neoptera</taxon>
        <taxon>Endopterygota</taxon>
        <taxon>Hymenoptera</taxon>
        <taxon>Apocrita</taxon>
        <taxon>Aculeata</taxon>
        <taxon>Apoidea</taxon>
        <taxon>Anthophila</taxon>
        <taxon>Apidae</taxon>
        <taxon>Ceratina</taxon>
        <taxon>Zadontomerus</taxon>
    </lineage>
</organism>
<dbReference type="GeneID" id="108626386"/>
<evidence type="ECO:0000313" key="3">
    <source>
        <dbReference type="RefSeq" id="XP_026667555.1"/>
    </source>
</evidence>
<dbReference type="KEGG" id="ccal:108626386"/>
<evidence type="ECO:0000313" key="5">
    <source>
        <dbReference type="RefSeq" id="XP_026670591.1"/>
    </source>
</evidence>
<evidence type="ECO:0000313" key="4">
    <source>
        <dbReference type="RefSeq" id="XP_026670590.1"/>
    </source>
</evidence>
<feature type="region of interest" description="Disordered" evidence="1">
    <location>
        <begin position="29"/>
        <end position="50"/>
    </location>
</feature>
<accession>A0AAJ7S3D0</accession>
<keyword evidence="2" id="KW-1185">Reference proteome</keyword>
<dbReference type="Proteomes" id="UP000694925">
    <property type="component" value="Unplaced"/>
</dbReference>
<sequence length="149" mass="16554">MWAKVVGKKSKKKTIVTSNDSHTYLHNANTPTLPAGPSTTTITQNTKPSVPIRKPKNVEVLYITESRNSNTKINQVLSKAKENINLQELGIKTINPRESLNGGLILEFPKSKEGEVAPILMERIKSLFPPDDIVVSCPKKYKEALFVQT</sequence>
<protein>
    <submittedName>
        <fullName evidence="3">Uncharacterized protein LOC108622812</fullName>
    </submittedName>
    <submittedName>
        <fullName evidence="4 5">Uncharacterized protein LOC108626386</fullName>
    </submittedName>
</protein>
<dbReference type="RefSeq" id="XP_026670591.1">
    <property type="nucleotide sequence ID" value="XM_026814790.1"/>
</dbReference>
<evidence type="ECO:0000256" key="1">
    <source>
        <dbReference type="SAM" id="MobiDB-lite"/>
    </source>
</evidence>
<reference evidence="3 4" key="1">
    <citation type="submission" date="2025-04" db="UniProtKB">
        <authorList>
            <consortium name="RefSeq"/>
        </authorList>
    </citation>
    <scope>IDENTIFICATION</scope>
    <source>
        <tissue evidence="3 4">Whole body</tissue>
    </source>
</reference>
<gene>
    <name evidence="4 5" type="primary">LOC108626386</name>
    <name evidence="3" type="synonym">LOC108622812</name>
</gene>
<proteinExistence type="predicted"/>
<dbReference type="AlphaFoldDB" id="A0AAJ7S3D0"/>
<feature type="compositionally biased region" description="Polar residues" evidence="1">
    <location>
        <begin position="29"/>
        <end position="48"/>
    </location>
</feature>
<name>A0AAJ7S3D0_9HYME</name>
<evidence type="ECO:0000313" key="2">
    <source>
        <dbReference type="Proteomes" id="UP000694925"/>
    </source>
</evidence>
<dbReference type="KEGG" id="ccal:108622812"/>
<dbReference type="RefSeq" id="XP_026670590.1">
    <property type="nucleotide sequence ID" value="XM_026814789.1"/>
</dbReference>
<dbReference type="RefSeq" id="XP_026667555.1">
    <property type="nucleotide sequence ID" value="XM_026811754.1"/>
</dbReference>